<reference evidence="1" key="1">
    <citation type="submission" date="2020-10" db="EMBL/GenBank/DDBJ databases">
        <title>Sequencing the genomes of 1000 actinobacteria strains.</title>
        <authorList>
            <person name="Klenk H.-P."/>
        </authorList>
    </citation>
    <scope>NUCLEOTIDE SEQUENCE</scope>
    <source>
        <strain evidence="1">DSM 46832</strain>
    </source>
</reference>
<organism evidence="1 2">
    <name type="scientific">Plantactinospora soyae</name>
    <dbReference type="NCBI Taxonomy" id="1544732"/>
    <lineage>
        <taxon>Bacteria</taxon>
        <taxon>Bacillati</taxon>
        <taxon>Actinomycetota</taxon>
        <taxon>Actinomycetes</taxon>
        <taxon>Micromonosporales</taxon>
        <taxon>Micromonosporaceae</taxon>
        <taxon>Plantactinospora</taxon>
    </lineage>
</organism>
<dbReference type="EMBL" id="JADBEB010000001">
    <property type="protein sequence ID" value="MBE1485183.1"/>
    <property type="molecule type" value="Genomic_DNA"/>
</dbReference>
<proteinExistence type="predicted"/>
<evidence type="ECO:0000313" key="1">
    <source>
        <dbReference type="EMBL" id="MBE1485183.1"/>
    </source>
</evidence>
<evidence type="ECO:0000313" key="2">
    <source>
        <dbReference type="Proteomes" id="UP000649753"/>
    </source>
</evidence>
<dbReference type="Proteomes" id="UP000649753">
    <property type="component" value="Unassembled WGS sequence"/>
</dbReference>
<name>A0A927M474_9ACTN</name>
<dbReference type="AlphaFoldDB" id="A0A927M474"/>
<dbReference type="RefSeq" id="WP_192765416.1">
    <property type="nucleotide sequence ID" value="NZ_JADBEB010000001.1"/>
</dbReference>
<keyword evidence="2" id="KW-1185">Reference proteome</keyword>
<comment type="caution">
    <text evidence="1">The sequence shown here is derived from an EMBL/GenBank/DDBJ whole genome shotgun (WGS) entry which is preliminary data.</text>
</comment>
<accession>A0A927M474</accession>
<gene>
    <name evidence="1" type="ORF">H4W31_000821</name>
</gene>
<protein>
    <submittedName>
        <fullName evidence="1">Uncharacterized protein</fullName>
    </submittedName>
</protein>
<sequence length="65" mass="6678">MPAWRLGRFIGSLLVLAGLAVGGFAASVGTVGLLERSTVTASETSGEGLQPAPAVAFHTFGFEWN</sequence>